<keyword evidence="4" id="KW-1185">Reference proteome</keyword>
<gene>
    <name evidence="3" type="ORF">ICL16_17300</name>
</gene>
<dbReference type="RefSeq" id="WP_190829968.1">
    <property type="nucleotide sequence ID" value="NZ_CAWPPI010000060.1"/>
</dbReference>
<dbReference type="AlphaFoldDB" id="A0A8J6XD91"/>
<dbReference type="InterPro" id="IPR010982">
    <property type="entry name" value="Lambda_DNA-bd_dom_sf"/>
</dbReference>
<dbReference type="SUPFAM" id="SSF47413">
    <property type="entry name" value="lambda repressor-like DNA-binding domains"/>
    <property type="match status" value="1"/>
</dbReference>
<protein>
    <submittedName>
        <fullName evidence="3">Helix-turn-helix transcriptional regulator</fullName>
    </submittedName>
</protein>
<evidence type="ECO:0000313" key="4">
    <source>
        <dbReference type="Proteomes" id="UP000629098"/>
    </source>
</evidence>
<proteinExistence type="predicted"/>
<feature type="domain" description="HTH cro/C1-type" evidence="2">
    <location>
        <begin position="33"/>
        <end position="86"/>
    </location>
</feature>
<dbReference type="InterPro" id="IPR001387">
    <property type="entry name" value="Cro/C1-type_HTH"/>
</dbReference>
<reference evidence="3" key="1">
    <citation type="submission" date="2020-09" db="EMBL/GenBank/DDBJ databases">
        <title>Iningainema tapete sp. nov. (Scytonemataceae, Cyanobacteria) from greenhouses in central Florida (USA) produces two types of nodularin with biosynthetic potential for microcystin-LR and anabaenopeptins.</title>
        <authorList>
            <person name="Berthold D.E."/>
            <person name="Lefler F.W."/>
            <person name="Huang I.-S."/>
            <person name="Abdulla H."/>
            <person name="Zimba P.V."/>
            <person name="Laughinghouse H.D. IV."/>
        </authorList>
    </citation>
    <scope>NUCLEOTIDE SEQUENCE</scope>
    <source>
        <strain evidence="3">BLCCT55</strain>
    </source>
</reference>
<accession>A0A8J6XD91</accession>
<dbReference type="GO" id="GO:0003677">
    <property type="term" value="F:DNA binding"/>
    <property type="evidence" value="ECO:0007669"/>
    <property type="project" value="InterPro"/>
</dbReference>
<dbReference type="PROSITE" id="PS50943">
    <property type="entry name" value="HTH_CROC1"/>
    <property type="match status" value="1"/>
</dbReference>
<sequence length="113" mass="12928">MKSYQEKRKEFSPEAQKRITARSQEIKNELHILKAIREITGMSQEVLAERLGVDQSYISRLERRDNITLATLANIIRALGGSIEIAIHLPEREPVKFSNLEALFALDAQHDQT</sequence>
<name>A0A8J6XD91_9CYAN</name>
<dbReference type="CDD" id="cd00093">
    <property type="entry name" value="HTH_XRE"/>
    <property type="match status" value="1"/>
</dbReference>
<evidence type="ECO:0000313" key="3">
    <source>
        <dbReference type="EMBL" id="MBD2773780.1"/>
    </source>
</evidence>
<evidence type="ECO:0000256" key="1">
    <source>
        <dbReference type="SAM" id="MobiDB-lite"/>
    </source>
</evidence>
<dbReference type="Proteomes" id="UP000629098">
    <property type="component" value="Unassembled WGS sequence"/>
</dbReference>
<organism evidence="3 4">
    <name type="scientific">Iningainema tapete BLCC-T55</name>
    <dbReference type="NCBI Taxonomy" id="2748662"/>
    <lineage>
        <taxon>Bacteria</taxon>
        <taxon>Bacillati</taxon>
        <taxon>Cyanobacteriota</taxon>
        <taxon>Cyanophyceae</taxon>
        <taxon>Nostocales</taxon>
        <taxon>Scytonemataceae</taxon>
        <taxon>Iningainema tapete</taxon>
    </lineage>
</organism>
<comment type="caution">
    <text evidence="3">The sequence shown here is derived from an EMBL/GenBank/DDBJ whole genome shotgun (WGS) entry which is preliminary data.</text>
</comment>
<evidence type="ECO:0000259" key="2">
    <source>
        <dbReference type="PROSITE" id="PS50943"/>
    </source>
</evidence>
<dbReference type="EMBL" id="JACXAE010000060">
    <property type="protein sequence ID" value="MBD2773780.1"/>
    <property type="molecule type" value="Genomic_DNA"/>
</dbReference>
<dbReference type="SMART" id="SM00530">
    <property type="entry name" value="HTH_XRE"/>
    <property type="match status" value="1"/>
</dbReference>
<dbReference type="Pfam" id="PF01381">
    <property type="entry name" value="HTH_3"/>
    <property type="match status" value="1"/>
</dbReference>
<dbReference type="Gene3D" id="1.10.260.40">
    <property type="entry name" value="lambda repressor-like DNA-binding domains"/>
    <property type="match status" value="1"/>
</dbReference>
<feature type="region of interest" description="Disordered" evidence="1">
    <location>
        <begin position="1"/>
        <end position="20"/>
    </location>
</feature>
<feature type="compositionally biased region" description="Basic and acidic residues" evidence="1">
    <location>
        <begin position="1"/>
        <end position="17"/>
    </location>
</feature>